<dbReference type="Proteomes" id="UP001219956">
    <property type="component" value="Unassembled WGS sequence"/>
</dbReference>
<evidence type="ECO:0000313" key="4">
    <source>
        <dbReference type="Proteomes" id="UP001219956"/>
    </source>
</evidence>
<sequence length="616" mass="68831">MKKPYLALLLAAMFSQPGYAALKPDSEAIVAIKLDKQCRWQVKKGIDCTITQQTTVLKDAGRELGTYTLWVNEGDKVDMLEAYTLQPDGRKLAVPSRDIQRGDVPGQNGFQGYRFIKLAYPEVAVGSTLVIRQRRQEARVAPYTDLSERFVATADAARVDQLNLRIESDKPLHWRSKYTEGLLQVAQQDEGRVFTASLTQPLFLDTTESGRRFRLRLGPQLEISTEPDALRYLAPVAQAFDQRLRDALPSRAQSTVDSVKGLPWQQQVAAILRDINERIRYMGDWRLNENGHIPFTLAQIEQRGFGDCKDMALTLAAMLRAAGLQAEVALVRSDVDNAPPLLTPYGYLNHAIVHLQVDGRDYWLDGTQKLNALGGVVSQLEDRPAYLLRDGSVQAATIAANDPALNREQQQIDYTLGADGEWRVGGTNALSGVVAGKQLLAGLEDSPQALDRELADTFTYGSMKLKDAKVVRPELVRLIDTPFRFSVNASMQNFSRPLGRFRLVDMRLLDQRLAALREYQAKAGVSDYLLETGGWDVTVRLHGVRVVAEPERCKVDSPWLDFYIEPVKVADGVGLRQQGLRKRLWVTAEELASPAFARVLDELEQCDAQSQILLQK</sequence>
<dbReference type="SUPFAM" id="SSF54001">
    <property type="entry name" value="Cysteine proteinases"/>
    <property type="match status" value="1"/>
</dbReference>
<dbReference type="EMBL" id="JAQQLF010000005">
    <property type="protein sequence ID" value="MDC7716567.1"/>
    <property type="molecule type" value="Genomic_DNA"/>
</dbReference>
<keyword evidence="1" id="KW-0732">Signal</keyword>
<feature type="domain" description="DUF3857" evidence="2">
    <location>
        <begin position="47"/>
        <end position="195"/>
    </location>
</feature>
<accession>A0ABT5IVN2</accession>
<name>A0ABT5IVN2_9NEIS</name>
<organism evidence="3 4">
    <name type="scientific">Vogesella aquatica</name>
    <dbReference type="NCBI Taxonomy" id="2984206"/>
    <lineage>
        <taxon>Bacteria</taxon>
        <taxon>Pseudomonadati</taxon>
        <taxon>Pseudomonadota</taxon>
        <taxon>Betaproteobacteria</taxon>
        <taxon>Neisseriales</taxon>
        <taxon>Chromobacteriaceae</taxon>
        <taxon>Vogesella</taxon>
    </lineage>
</organism>
<feature type="signal peptide" evidence="1">
    <location>
        <begin position="1"/>
        <end position="20"/>
    </location>
</feature>
<dbReference type="Pfam" id="PF12969">
    <property type="entry name" value="DUF3857"/>
    <property type="match status" value="1"/>
</dbReference>
<dbReference type="Gene3D" id="2.60.40.3140">
    <property type="match status" value="1"/>
</dbReference>
<dbReference type="RefSeq" id="WP_272750962.1">
    <property type="nucleotide sequence ID" value="NZ_JAQQLF010000005.1"/>
</dbReference>
<comment type="caution">
    <text evidence="3">The sequence shown here is derived from an EMBL/GenBank/DDBJ whole genome shotgun (WGS) entry which is preliminary data.</text>
</comment>
<keyword evidence="4" id="KW-1185">Reference proteome</keyword>
<gene>
    <name evidence="3" type="ORF">PQU95_04955</name>
</gene>
<protein>
    <submittedName>
        <fullName evidence="3">DUF3857 domain-containing protein</fullName>
    </submittedName>
</protein>
<dbReference type="Gene3D" id="3.10.620.30">
    <property type="match status" value="1"/>
</dbReference>
<evidence type="ECO:0000256" key="1">
    <source>
        <dbReference type="SAM" id="SignalP"/>
    </source>
</evidence>
<feature type="chain" id="PRO_5045525771" evidence="1">
    <location>
        <begin position="21"/>
        <end position="616"/>
    </location>
</feature>
<evidence type="ECO:0000313" key="3">
    <source>
        <dbReference type="EMBL" id="MDC7716567.1"/>
    </source>
</evidence>
<dbReference type="InterPro" id="IPR024618">
    <property type="entry name" value="DUF3857"/>
</dbReference>
<evidence type="ECO:0000259" key="2">
    <source>
        <dbReference type="Pfam" id="PF12969"/>
    </source>
</evidence>
<reference evidence="3 4" key="1">
    <citation type="submission" date="2023-01" db="EMBL/GenBank/DDBJ databases">
        <title>Novel species of the genus Vogesella isolated from rivers.</title>
        <authorList>
            <person name="Lu H."/>
        </authorList>
    </citation>
    <scope>NUCLEOTIDE SEQUENCE [LARGE SCALE GENOMIC DNA]</scope>
    <source>
        <strain evidence="3 4">DC21W</strain>
    </source>
</reference>
<proteinExistence type="predicted"/>
<dbReference type="InterPro" id="IPR038765">
    <property type="entry name" value="Papain-like_cys_pep_sf"/>
</dbReference>